<evidence type="ECO:0000313" key="9">
    <source>
        <dbReference type="EMBL" id="MBP3192448.1"/>
    </source>
</evidence>
<evidence type="ECO:0000256" key="5">
    <source>
        <dbReference type="ARBA" id="ARBA00044539"/>
    </source>
</evidence>
<comment type="caution">
    <text evidence="9">The sequence shown here is derived from an EMBL/GenBank/DDBJ whole genome shotgun (WGS) entry which is preliminary data.</text>
</comment>
<name>A0A8J7S5P9_9BACT</name>
<gene>
    <name evidence="9" type="ORF">NATSA_07220</name>
</gene>
<evidence type="ECO:0000259" key="8">
    <source>
        <dbReference type="Pfam" id="PF12038"/>
    </source>
</evidence>
<dbReference type="InterPro" id="IPR022701">
    <property type="entry name" value="QTMAN_N"/>
</dbReference>
<reference evidence="9" key="1">
    <citation type="submission" date="2021-02" db="EMBL/GenBank/DDBJ databases">
        <title>Natronogracilivirga saccharolytica gen. nov. sp. nov. a new anaerobic, haloalkiliphilic carbohydrate-fermenting bacterium from soda lake and proposing of Cyclonatronumiaceae fam. nov. in the phylum Balneolaeota.</title>
        <authorList>
            <person name="Zhilina T.N."/>
            <person name="Sorokin D.Y."/>
            <person name="Zavarzina D.G."/>
            <person name="Toshchakov S.V."/>
            <person name="Kublanov I.V."/>
        </authorList>
    </citation>
    <scope>NUCLEOTIDE SEQUENCE</scope>
    <source>
        <strain evidence="9">Z-1702</strain>
    </source>
</reference>
<dbReference type="PANTHER" id="PTHR13615:SF3">
    <property type="entry name" value="GLYCOSYLTRANSFERASE-LIKE DOMAIN-CONTAINING PROTEIN 1"/>
    <property type="match status" value="1"/>
</dbReference>
<evidence type="ECO:0000256" key="2">
    <source>
        <dbReference type="ARBA" id="ARBA00022676"/>
    </source>
</evidence>
<dbReference type="RefSeq" id="WP_210511346.1">
    <property type="nucleotide sequence ID" value="NZ_JAFIDN010000004.1"/>
</dbReference>
<feature type="domain" description="Glycosyl transferase family 1" evidence="7">
    <location>
        <begin position="181"/>
        <end position="309"/>
    </location>
</feature>
<comment type="catalytic activity">
    <reaction evidence="6">
        <text>queuosine(34) in tRNA(Asp) + GDP-alpha-D-mannose = O-4''-alpha-D-mannosylqueuosine(34) in tRNA(Asp) + GDP + H(+)</text>
        <dbReference type="Rhea" id="RHEA:12885"/>
        <dbReference type="Rhea" id="RHEA-COMP:18572"/>
        <dbReference type="Rhea" id="RHEA-COMP:18581"/>
        <dbReference type="ChEBI" id="CHEBI:15378"/>
        <dbReference type="ChEBI" id="CHEBI:57527"/>
        <dbReference type="ChEBI" id="CHEBI:58189"/>
        <dbReference type="ChEBI" id="CHEBI:194431"/>
        <dbReference type="ChEBI" id="CHEBI:194442"/>
        <dbReference type="EC" id="2.4.1.110"/>
    </reaction>
    <physiologicalReaction direction="left-to-right" evidence="6">
        <dbReference type="Rhea" id="RHEA:12886"/>
    </physiologicalReaction>
</comment>
<evidence type="ECO:0000313" key="10">
    <source>
        <dbReference type="Proteomes" id="UP000673975"/>
    </source>
</evidence>
<dbReference type="AlphaFoldDB" id="A0A8J7S5P9"/>
<dbReference type="InterPro" id="IPR051862">
    <property type="entry name" value="GT-like_domain_containing_1"/>
</dbReference>
<dbReference type="SUPFAM" id="SSF53756">
    <property type="entry name" value="UDP-Glycosyltransferase/glycogen phosphorylase"/>
    <property type="match status" value="1"/>
</dbReference>
<evidence type="ECO:0000259" key="7">
    <source>
        <dbReference type="Pfam" id="PF00534"/>
    </source>
</evidence>
<proteinExistence type="inferred from homology"/>
<feature type="domain" description="tRNA-queuosine alpha-mannosyltransferase N-terminal" evidence="8">
    <location>
        <begin position="2"/>
        <end position="170"/>
    </location>
</feature>
<evidence type="ECO:0000256" key="6">
    <source>
        <dbReference type="ARBA" id="ARBA00048439"/>
    </source>
</evidence>
<dbReference type="InterPro" id="IPR001296">
    <property type="entry name" value="Glyco_trans_1"/>
</dbReference>
<dbReference type="Gene3D" id="3.40.50.2000">
    <property type="entry name" value="Glycogen Phosphorylase B"/>
    <property type="match status" value="1"/>
</dbReference>
<organism evidence="9 10">
    <name type="scientific">Natronogracilivirga saccharolytica</name>
    <dbReference type="NCBI Taxonomy" id="2812953"/>
    <lineage>
        <taxon>Bacteria</taxon>
        <taxon>Pseudomonadati</taxon>
        <taxon>Balneolota</taxon>
        <taxon>Balneolia</taxon>
        <taxon>Balneolales</taxon>
        <taxon>Cyclonatronaceae</taxon>
        <taxon>Natronogracilivirga</taxon>
    </lineage>
</organism>
<accession>A0A8J7S5P9</accession>
<dbReference type="PANTHER" id="PTHR13615">
    <property type="entry name" value="GLYCOSYLTRANSFERASE-LIKE 1"/>
    <property type="match status" value="1"/>
</dbReference>
<dbReference type="Pfam" id="PF12038">
    <property type="entry name" value="QTMAN_N"/>
    <property type="match status" value="1"/>
</dbReference>
<dbReference type="EC" id="2.4.1.110" evidence="4"/>
<keyword evidence="2" id="KW-0328">Glycosyltransferase</keyword>
<keyword evidence="3" id="KW-0808">Transferase</keyword>
<comment type="similarity">
    <text evidence="1">Belongs to the glycosyltransferase group 1 family. Glycosyltransferase 4 subfamily.</text>
</comment>
<dbReference type="Proteomes" id="UP000673975">
    <property type="component" value="Unassembled WGS sequence"/>
</dbReference>
<dbReference type="GO" id="GO:0016438">
    <property type="term" value="F:tRNA-queuosine(34) beta-mannosyltransferase activity"/>
    <property type="evidence" value="ECO:0007669"/>
    <property type="project" value="UniProtKB-EC"/>
</dbReference>
<evidence type="ECO:0000256" key="3">
    <source>
        <dbReference type="ARBA" id="ARBA00022679"/>
    </source>
</evidence>
<sequence>MNILLVEPFLGGSHRAFINGLEQHSRHNIFSVTMRGSHWKWRMSGGAVTLADKTRDIPEKIDLVVASSMTNLPAFIALTNPRFAGVPTIIYMHENQLTQPVPPDEGRDMTYCYINYLSVLAADYVFFNSEFHKKDFLDALPGFLARFPDYQQSESIARIARKSYLLYPGLELKNLDPAVEERKKRKPNEKPVIVWNQRWSFDKDPEKFFRVIDKLDDAECEFDLILAGDHEHDQTSRFEEAWKRYGSRILHYGYVEDSRQYGNLLQKGDFVVSTAQHEFFCTAIMEAVYCGCHPVLPRNLTYPEIIPAALQEPLLHGPVFYDDETDLFRKMKKMLDGTNKKLPLSTLQAVNRHLDWSRFVSEYDELFEKIKKDYPHHQGEG</sequence>
<dbReference type="Pfam" id="PF00534">
    <property type="entry name" value="Glycos_transf_1"/>
    <property type="match status" value="1"/>
</dbReference>
<protein>
    <recommendedName>
        <fullName evidence="5">tRNA-queuosine alpha-mannosyltransferase</fullName>
        <ecNumber evidence="4">2.4.1.110</ecNumber>
    </recommendedName>
</protein>
<evidence type="ECO:0000256" key="4">
    <source>
        <dbReference type="ARBA" id="ARBA00044517"/>
    </source>
</evidence>
<dbReference type="EMBL" id="JAFIDN010000004">
    <property type="protein sequence ID" value="MBP3192448.1"/>
    <property type="molecule type" value="Genomic_DNA"/>
</dbReference>
<keyword evidence="10" id="KW-1185">Reference proteome</keyword>
<evidence type="ECO:0000256" key="1">
    <source>
        <dbReference type="ARBA" id="ARBA00009481"/>
    </source>
</evidence>